<evidence type="ECO:0000256" key="3">
    <source>
        <dbReference type="ARBA" id="ARBA00022676"/>
    </source>
</evidence>
<accession>A0AAE7DDJ4</accession>
<dbReference type="GO" id="GO:0016757">
    <property type="term" value="F:glycosyltransferase activity"/>
    <property type="evidence" value="ECO:0007669"/>
    <property type="project" value="UniProtKB-KW"/>
</dbReference>
<keyword evidence="3" id="KW-0328">Glycosyltransferase</keyword>
<evidence type="ECO:0000256" key="1">
    <source>
        <dbReference type="ARBA" id="ARBA00006739"/>
    </source>
</evidence>
<dbReference type="Gene3D" id="3.90.550.10">
    <property type="entry name" value="Spore Coat Polysaccharide Biosynthesis Protein SpsA, Chain A"/>
    <property type="match status" value="1"/>
</dbReference>
<dbReference type="RefSeq" id="WP_168757502.1">
    <property type="nucleotide sequence ID" value="NZ_CP051487.1"/>
</dbReference>
<dbReference type="SUPFAM" id="SSF53756">
    <property type="entry name" value="UDP-Glycosyltransferase/glycogen phosphorylase"/>
    <property type="match status" value="1"/>
</dbReference>
<proteinExistence type="inferred from homology"/>
<dbReference type="EMBL" id="CP051487">
    <property type="protein sequence ID" value="QJC78448.1"/>
    <property type="molecule type" value="Genomic_DNA"/>
</dbReference>
<dbReference type="Pfam" id="PF00534">
    <property type="entry name" value="Glycos_transf_1"/>
    <property type="match status" value="1"/>
</dbReference>
<organism evidence="7 8">
    <name type="scientific">Pseudomonas umsongensis</name>
    <dbReference type="NCBI Taxonomy" id="198618"/>
    <lineage>
        <taxon>Bacteria</taxon>
        <taxon>Pseudomonadati</taxon>
        <taxon>Pseudomonadota</taxon>
        <taxon>Gammaproteobacteria</taxon>
        <taxon>Pseudomonadales</taxon>
        <taxon>Pseudomonadaceae</taxon>
        <taxon>Pseudomonas</taxon>
    </lineage>
</organism>
<keyword evidence="2" id="KW-0997">Cell inner membrane</keyword>
<dbReference type="GeneID" id="72193716"/>
<dbReference type="InterPro" id="IPR001173">
    <property type="entry name" value="Glyco_trans_2-like"/>
</dbReference>
<dbReference type="InterPro" id="IPR029044">
    <property type="entry name" value="Nucleotide-diphossugar_trans"/>
</dbReference>
<keyword evidence="2" id="KW-1003">Cell membrane</keyword>
<keyword evidence="2" id="KW-0472">Membrane</keyword>
<dbReference type="SUPFAM" id="SSF53448">
    <property type="entry name" value="Nucleotide-diphospho-sugar transferases"/>
    <property type="match status" value="1"/>
</dbReference>
<evidence type="ECO:0000313" key="7">
    <source>
        <dbReference type="EMBL" id="QJC78448.1"/>
    </source>
</evidence>
<evidence type="ECO:0000256" key="2">
    <source>
        <dbReference type="ARBA" id="ARBA00022519"/>
    </source>
</evidence>
<sequence length="990" mass="110669">MNSETKLSLLALANAAMREKNYSTAISLYKSAIKENASLSEQVNFNIALAENRLKRQSQPLLSSVLKSENESPVPVQATVTIEKKSPAFARTAGPEVKEHPVPVQATAKVEKKSPTFAQAAAPEVKVHTAPSQAEATVENAPPPPPPTNVQFSLIETSTTIKPGLRGHIDVVDQNFVHGWIYDQNTLDECVQLDLYADNIKLATTKAEMIRTDVENAGGKAKCGFKLEHGKHTNLVGFAELRIYVSGTTDLAFSQIIEVNLLSAQVAGISKLAKIIKRELATHSDPSMLWLSSTLIPKLMEKTRKGEVEKSPSKSRNHNYLKQPKSDIVSVIIPVYEGYEETLNCINSVLSSKNEHAYKLTVINDCSPNEKLTQKLRRHSQHHKYELVENKNNLGFVGTVNRGMRLADKNDVILLNSDTLVPDRWLDQLVSAAYSDPIIGTVTPFSNNATICSYPNFCQDNTLPIGHDVNSLNSVFHGLNNGKVLDLPTAHGFCMFIKRSVINEVGVFDEHKWGKGYAEENDFSLRAEQHGWRNVLAVDTFVQHLGSVSFSSNTEEFVRKNLKILNGIYPDYAARVSQFIENDPVRKYRNTVSRDILFHKINRLKINSKTPGNFVLFVSLTIGGGTQVATDELSKHLTKEGAPTLMLTSPGADIWRLSHTKWDIYLDYKNPYENAELINDLKALGVWHINYHNTIEFSKNVWDLPHQLGCEYDVTVHDYLSICPRVNLIDNTRAYCGEPTTVDCNACINRNGAHESSLLQISDFNSDINQWRKFYEQQFSSARKIFVPSNDVGKRLNKYFKDLEITVRPHPEPVKNVLIKGASRAEPINVAFLGAIGIHKGYDYLLGCANYAAEKNLPIKFHVIGYTKDDEEVCKLPNVVLHGQYTRSELPHLLKKSGCRIAAILSVWPETFSYTFSEALECGLKIITFNMGAPAERLPAGCGSVVELGDDYKEICLKIVELSSLPEVKITTGKTYQSYLSEYYKFDNIY</sequence>
<dbReference type="Pfam" id="PF00535">
    <property type="entry name" value="Glycos_transf_2"/>
    <property type="match status" value="1"/>
</dbReference>
<feature type="domain" description="Glycosyltransferase 2-like" evidence="6">
    <location>
        <begin position="330"/>
        <end position="505"/>
    </location>
</feature>
<dbReference type="PANTHER" id="PTHR43179:SF12">
    <property type="entry name" value="GALACTOFURANOSYLTRANSFERASE GLFT2"/>
    <property type="match status" value="1"/>
</dbReference>
<evidence type="ECO:0000259" key="5">
    <source>
        <dbReference type="Pfam" id="PF00534"/>
    </source>
</evidence>
<dbReference type="AlphaFoldDB" id="A0AAE7DDJ4"/>
<evidence type="ECO:0000256" key="4">
    <source>
        <dbReference type="ARBA" id="ARBA00022679"/>
    </source>
</evidence>
<evidence type="ECO:0000259" key="6">
    <source>
        <dbReference type="Pfam" id="PF00535"/>
    </source>
</evidence>
<evidence type="ECO:0000313" key="8">
    <source>
        <dbReference type="Proteomes" id="UP000501367"/>
    </source>
</evidence>
<feature type="domain" description="Glycosyl transferase family 1" evidence="5">
    <location>
        <begin position="824"/>
        <end position="955"/>
    </location>
</feature>
<protein>
    <submittedName>
        <fullName evidence="7">Glycosyltransferase</fullName>
    </submittedName>
</protein>
<comment type="similarity">
    <text evidence="1">Belongs to the glycosyltransferase 2 family.</text>
</comment>
<keyword evidence="4" id="KW-0808">Transferase</keyword>
<dbReference type="Proteomes" id="UP000501367">
    <property type="component" value="Chromosome"/>
</dbReference>
<gene>
    <name evidence="7" type="ORF">HGP31_09025</name>
</gene>
<dbReference type="InterPro" id="IPR001296">
    <property type="entry name" value="Glyco_trans_1"/>
</dbReference>
<reference evidence="7 8" key="1">
    <citation type="submission" date="2020-04" db="EMBL/GenBank/DDBJ databases">
        <authorList>
            <person name="Yao Y."/>
            <person name="He Z."/>
        </authorList>
    </citation>
    <scope>NUCLEOTIDE SEQUENCE [LARGE SCALE GENOMIC DNA]</scope>
    <source>
        <strain evidence="7 8">CY-1</strain>
    </source>
</reference>
<dbReference type="PANTHER" id="PTHR43179">
    <property type="entry name" value="RHAMNOSYLTRANSFERASE WBBL"/>
    <property type="match status" value="1"/>
</dbReference>
<dbReference type="KEGG" id="pum:HGP31_09025"/>
<name>A0AAE7DDJ4_9PSED</name>
<dbReference type="Gene3D" id="3.40.50.2000">
    <property type="entry name" value="Glycogen Phosphorylase B"/>
    <property type="match status" value="1"/>
</dbReference>